<feature type="compositionally biased region" description="Polar residues" evidence="1">
    <location>
        <begin position="145"/>
        <end position="168"/>
    </location>
</feature>
<comment type="caution">
    <text evidence="2">The sequence shown here is derived from an EMBL/GenBank/DDBJ whole genome shotgun (WGS) entry which is preliminary data.</text>
</comment>
<feature type="region of interest" description="Disordered" evidence="1">
    <location>
        <begin position="144"/>
        <end position="182"/>
    </location>
</feature>
<protein>
    <recommendedName>
        <fullName evidence="4">F-box domain-containing protein</fullName>
    </recommendedName>
</protein>
<evidence type="ECO:0000256" key="1">
    <source>
        <dbReference type="SAM" id="MobiDB-lite"/>
    </source>
</evidence>
<dbReference type="InterPro" id="IPR036047">
    <property type="entry name" value="F-box-like_dom_sf"/>
</dbReference>
<keyword evidence="3" id="KW-1185">Reference proteome</keyword>
<dbReference type="Proteomes" id="UP000187406">
    <property type="component" value="Unassembled WGS sequence"/>
</dbReference>
<evidence type="ECO:0008006" key="4">
    <source>
        <dbReference type="Google" id="ProtNLM"/>
    </source>
</evidence>
<dbReference type="STRING" id="3775.A0A1Q3C2V2"/>
<dbReference type="PANTHER" id="PTHR39741">
    <property type="entry name" value="F-BOX DOMAIN CONTAINING PROTEIN, EXPRESSED"/>
    <property type="match status" value="1"/>
</dbReference>
<evidence type="ECO:0000313" key="3">
    <source>
        <dbReference type="Proteomes" id="UP000187406"/>
    </source>
</evidence>
<dbReference type="InParanoid" id="A0A1Q3C2V2"/>
<dbReference type="SUPFAM" id="SSF81383">
    <property type="entry name" value="F-box domain"/>
    <property type="match status" value="1"/>
</dbReference>
<accession>A0A1Q3C2V2</accession>
<dbReference type="PANTHER" id="PTHR39741:SF14">
    <property type="entry name" value="F-BOX DOMAIN-CONTAINING PROTEIN"/>
    <property type="match status" value="1"/>
</dbReference>
<proteinExistence type="predicted"/>
<evidence type="ECO:0000313" key="2">
    <source>
        <dbReference type="EMBL" id="GAV74545.1"/>
    </source>
</evidence>
<organism evidence="2 3">
    <name type="scientific">Cephalotus follicularis</name>
    <name type="common">Albany pitcher plant</name>
    <dbReference type="NCBI Taxonomy" id="3775"/>
    <lineage>
        <taxon>Eukaryota</taxon>
        <taxon>Viridiplantae</taxon>
        <taxon>Streptophyta</taxon>
        <taxon>Embryophyta</taxon>
        <taxon>Tracheophyta</taxon>
        <taxon>Spermatophyta</taxon>
        <taxon>Magnoliopsida</taxon>
        <taxon>eudicotyledons</taxon>
        <taxon>Gunneridae</taxon>
        <taxon>Pentapetalae</taxon>
        <taxon>rosids</taxon>
        <taxon>fabids</taxon>
        <taxon>Oxalidales</taxon>
        <taxon>Cephalotaceae</taxon>
        <taxon>Cephalotus</taxon>
    </lineage>
</organism>
<dbReference type="InterPro" id="IPR055336">
    <property type="entry name" value="At4g00755-like"/>
</dbReference>
<name>A0A1Q3C2V2_CEPFO</name>
<sequence length="182" mass="20461">KLEIQLNFLNWLDPNMSKQIVMCLEDPSDIVCASCVSRLWFVIMNGLSKQLCLRMFPQLTRVDHVIESSCNMKKPADVGSSKSMEWEASGREHHVYSFLARGFTSFVVRDCNGEGIYASVTDNYPAESIHNSLEPRDRIDRRASYCSSKGQSNPQVPETLIINHNSSDGARASDNDQGNNNQ</sequence>
<gene>
    <name evidence="2" type="ORF">CFOL_v3_18025</name>
</gene>
<reference evidence="3" key="1">
    <citation type="submission" date="2016-04" db="EMBL/GenBank/DDBJ databases">
        <title>Cephalotus genome sequencing.</title>
        <authorList>
            <person name="Fukushima K."/>
            <person name="Hasebe M."/>
            <person name="Fang X."/>
        </authorList>
    </citation>
    <scope>NUCLEOTIDE SEQUENCE [LARGE SCALE GENOMIC DNA]</scope>
    <source>
        <strain evidence="3">cv. St1</strain>
    </source>
</reference>
<dbReference type="AlphaFoldDB" id="A0A1Q3C2V2"/>
<dbReference type="OrthoDB" id="63379at2759"/>
<feature type="non-terminal residue" evidence="2">
    <location>
        <position position="1"/>
    </location>
</feature>
<dbReference type="EMBL" id="BDDD01001246">
    <property type="protein sequence ID" value="GAV74545.1"/>
    <property type="molecule type" value="Genomic_DNA"/>
</dbReference>